<feature type="transmembrane region" description="Helical" evidence="1">
    <location>
        <begin position="78"/>
        <end position="102"/>
    </location>
</feature>
<keyword evidence="1" id="KW-0472">Membrane</keyword>
<keyword evidence="1" id="KW-1133">Transmembrane helix</keyword>
<comment type="caution">
    <text evidence="2">The sequence shown here is derived from an EMBL/GenBank/DDBJ whole genome shotgun (WGS) entry which is preliminary data.</text>
</comment>
<sequence>MKCFLLHSVIYIFSRLVQELGLLTISDDYIRYKIEKCNKLSCLVEISKLIFVYSGANILMIQILSLEVLLEYCLGQCSFILFIISKLPCLYCLSVIIEQYFLTPLQKKKYIADSYFLLLLNNFLKGSFWMNLLMYLTLAPRYFKMLLLVFVNLEEKFNRNLAGLITLVDVCVRQIEIGIWRIQILQFKDKYIRGEGNYSMFLVSRISGFFELIDRQDYQSMLDLYWYLSAVSTIVFAFLLAIYWYCNKKELNKITLECPNVDDYGVPNNFAPNAFD</sequence>
<dbReference type="AlphaFoldDB" id="A0AAD1XRW5"/>
<feature type="transmembrane region" description="Helical" evidence="1">
    <location>
        <begin position="114"/>
        <end position="138"/>
    </location>
</feature>
<feature type="transmembrane region" description="Helical" evidence="1">
    <location>
        <begin position="46"/>
        <end position="66"/>
    </location>
</feature>
<accession>A0AAD1XRW5</accession>
<gene>
    <name evidence="2" type="ORF">ECRASSUSDP1_LOCUS19060</name>
</gene>
<reference evidence="2" key="1">
    <citation type="submission" date="2023-07" db="EMBL/GenBank/DDBJ databases">
        <authorList>
            <consortium name="AG Swart"/>
            <person name="Singh M."/>
            <person name="Singh A."/>
            <person name="Seah K."/>
            <person name="Emmerich C."/>
        </authorList>
    </citation>
    <scope>NUCLEOTIDE SEQUENCE</scope>
    <source>
        <strain evidence="2">DP1</strain>
    </source>
</reference>
<evidence type="ECO:0000256" key="1">
    <source>
        <dbReference type="SAM" id="Phobius"/>
    </source>
</evidence>
<evidence type="ECO:0000313" key="2">
    <source>
        <dbReference type="EMBL" id="CAI2377672.1"/>
    </source>
</evidence>
<name>A0AAD1XRW5_EUPCR</name>
<proteinExistence type="predicted"/>
<keyword evidence="1" id="KW-0812">Transmembrane</keyword>
<feature type="transmembrane region" description="Helical" evidence="1">
    <location>
        <begin position="224"/>
        <end position="246"/>
    </location>
</feature>
<dbReference type="EMBL" id="CAMPGE010019329">
    <property type="protein sequence ID" value="CAI2377672.1"/>
    <property type="molecule type" value="Genomic_DNA"/>
</dbReference>
<dbReference type="Proteomes" id="UP001295684">
    <property type="component" value="Unassembled WGS sequence"/>
</dbReference>
<organism evidence="2 3">
    <name type="scientific">Euplotes crassus</name>
    <dbReference type="NCBI Taxonomy" id="5936"/>
    <lineage>
        <taxon>Eukaryota</taxon>
        <taxon>Sar</taxon>
        <taxon>Alveolata</taxon>
        <taxon>Ciliophora</taxon>
        <taxon>Intramacronucleata</taxon>
        <taxon>Spirotrichea</taxon>
        <taxon>Hypotrichia</taxon>
        <taxon>Euplotida</taxon>
        <taxon>Euplotidae</taxon>
        <taxon>Moneuplotes</taxon>
    </lineage>
</organism>
<evidence type="ECO:0000313" key="3">
    <source>
        <dbReference type="Proteomes" id="UP001295684"/>
    </source>
</evidence>
<protein>
    <submittedName>
        <fullName evidence="2">Uncharacterized protein</fullName>
    </submittedName>
</protein>
<keyword evidence="3" id="KW-1185">Reference proteome</keyword>